<feature type="chain" id="PRO_5025469584" description="BYS1 domain protein" evidence="1">
    <location>
        <begin position="18"/>
        <end position="144"/>
    </location>
</feature>
<sequence length="144" mass="15896">MLGQALTLGALVVLVHSKAIVTNNCKRPVYVWSVPGGVQGDIIPPGSSYEEPFHRGVPNPGIAIKLSEYPNGIYEGKDELDFAYTVNHYQGDKVWIQLDSARHTTPFNGDVAFWTCWGSYKTTYVPTRQCSIFDNAELVLCGSE</sequence>
<organism evidence="2 3">
    <name type="scientific">Zopfia rhizophila CBS 207.26</name>
    <dbReference type="NCBI Taxonomy" id="1314779"/>
    <lineage>
        <taxon>Eukaryota</taxon>
        <taxon>Fungi</taxon>
        <taxon>Dikarya</taxon>
        <taxon>Ascomycota</taxon>
        <taxon>Pezizomycotina</taxon>
        <taxon>Dothideomycetes</taxon>
        <taxon>Dothideomycetes incertae sedis</taxon>
        <taxon>Zopfiaceae</taxon>
        <taxon>Zopfia</taxon>
    </lineage>
</organism>
<dbReference type="PANTHER" id="PTHR36195:SF4">
    <property type="entry name" value="DOMAIN PROTEIN, PUTATIVE (AFU_ORTHOLOGUE AFUA_5G01990)-RELATED"/>
    <property type="match status" value="1"/>
</dbReference>
<keyword evidence="3" id="KW-1185">Reference proteome</keyword>
<evidence type="ECO:0008006" key="4">
    <source>
        <dbReference type="Google" id="ProtNLM"/>
    </source>
</evidence>
<reference evidence="2" key="1">
    <citation type="journal article" date="2020" name="Stud. Mycol.">
        <title>101 Dothideomycetes genomes: a test case for predicting lifestyles and emergence of pathogens.</title>
        <authorList>
            <person name="Haridas S."/>
            <person name="Albert R."/>
            <person name="Binder M."/>
            <person name="Bloem J."/>
            <person name="Labutti K."/>
            <person name="Salamov A."/>
            <person name="Andreopoulos B."/>
            <person name="Baker S."/>
            <person name="Barry K."/>
            <person name="Bills G."/>
            <person name="Bluhm B."/>
            <person name="Cannon C."/>
            <person name="Castanera R."/>
            <person name="Culley D."/>
            <person name="Daum C."/>
            <person name="Ezra D."/>
            <person name="Gonzalez J."/>
            <person name="Henrissat B."/>
            <person name="Kuo A."/>
            <person name="Liang C."/>
            <person name="Lipzen A."/>
            <person name="Lutzoni F."/>
            <person name="Magnuson J."/>
            <person name="Mondo S."/>
            <person name="Nolan M."/>
            <person name="Ohm R."/>
            <person name="Pangilinan J."/>
            <person name="Park H.-J."/>
            <person name="Ramirez L."/>
            <person name="Alfaro M."/>
            <person name="Sun H."/>
            <person name="Tritt A."/>
            <person name="Yoshinaga Y."/>
            <person name="Zwiers L.-H."/>
            <person name="Turgeon B."/>
            <person name="Goodwin S."/>
            <person name="Spatafora J."/>
            <person name="Crous P."/>
            <person name="Grigoriev I."/>
        </authorList>
    </citation>
    <scope>NUCLEOTIDE SEQUENCE</scope>
    <source>
        <strain evidence="2">CBS 207.26</strain>
    </source>
</reference>
<evidence type="ECO:0000256" key="1">
    <source>
        <dbReference type="SAM" id="SignalP"/>
    </source>
</evidence>
<dbReference type="AlphaFoldDB" id="A0A6A6DH31"/>
<keyword evidence="1" id="KW-0732">Signal</keyword>
<accession>A0A6A6DH31</accession>
<evidence type="ECO:0000313" key="3">
    <source>
        <dbReference type="Proteomes" id="UP000800200"/>
    </source>
</evidence>
<dbReference type="PANTHER" id="PTHR36195">
    <property type="entry name" value="DOMAIN PROTEIN, PUTATIVE (AFU_ORTHOLOGUE AFUA_5G01990)-RELATED-RELATED"/>
    <property type="match status" value="1"/>
</dbReference>
<protein>
    <recommendedName>
        <fullName evidence="4">BYS1 domain protein</fullName>
    </recommendedName>
</protein>
<feature type="non-terminal residue" evidence="2">
    <location>
        <position position="144"/>
    </location>
</feature>
<dbReference type="OrthoDB" id="3682664at2759"/>
<evidence type="ECO:0000313" key="2">
    <source>
        <dbReference type="EMBL" id="KAF2178243.1"/>
    </source>
</evidence>
<dbReference type="InterPro" id="IPR006771">
    <property type="entry name" value="CetA-like"/>
</dbReference>
<name>A0A6A6DH31_9PEZI</name>
<proteinExistence type="predicted"/>
<dbReference type="Pfam" id="PF04681">
    <property type="entry name" value="Bys1"/>
    <property type="match status" value="1"/>
</dbReference>
<feature type="signal peptide" evidence="1">
    <location>
        <begin position="1"/>
        <end position="17"/>
    </location>
</feature>
<dbReference type="EMBL" id="ML994676">
    <property type="protein sequence ID" value="KAF2178243.1"/>
    <property type="molecule type" value="Genomic_DNA"/>
</dbReference>
<gene>
    <name evidence="2" type="ORF">K469DRAFT_494297</name>
</gene>
<dbReference type="Proteomes" id="UP000800200">
    <property type="component" value="Unassembled WGS sequence"/>
</dbReference>